<protein>
    <submittedName>
        <fullName evidence="1">Uncharacterized protein</fullName>
    </submittedName>
</protein>
<dbReference type="EMBL" id="BNBD01000002">
    <property type="protein sequence ID" value="GHF33194.1"/>
    <property type="molecule type" value="Genomic_DNA"/>
</dbReference>
<organism evidence="1 2">
    <name type="scientific">Streptomyces mashuensis</name>
    <dbReference type="NCBI Taxonomy" id="33904"/>
    <lineage>
        <taxon>Bacteria</taxon>
        <taxon>Bacillati</taxon>
        <taxon>Actinomycetota</taxon>
        <taxon>Actinomycetes</taxon>
        <taxon>Kitasatosporales</taxon>
        <taxon>Streptomycetaceae</taxon>
        <taxon>Streptomyces</taxon>
    </lineage>
</organism>
<proteinExistence type="predicted"/>
<keyword evidence="2" id="KW-1185">Reference proteome</keyword>
<dbReference type="AlphaFoldDB" id="A0A919AZG4"/>
<reference evidence="1" key="1">
    <citation type="journal article" date="2014" name="Int. J. Syst. Evol. Microbiol.">
        <title>Complete genome sequence of Corynebacterium casei LMG S-19264T (=DSM 44701T), isolated from a smear-ripened cheese.</title>
        <authorList>
            <consortium name="US DOE Joint Genome Institute (JGI-PGF)"/>
            <person name="Walter F."/>
            <person name="Albersmeier A."/>
            <person name="Kalinowski J."/>
            <person name="Ruckert C."/>
        </authorList>
    </citation>
    <scope>NUCLEOTIDE SEQUENCE</scope>
    <source>
        <strain evidence="1">JCM 4059</strain>
    </source>
</reference>
<name>A0A919AZG4_9ACTN</name>
<accession>A0A919AZG4</accession>
<reference evidence="1" key="2">
    <citation type="submission" date="2020-09" db="EMBL/GenBank/DDBJ databases">
        <authorList>
            <person name="Sun Q."/>
            <person name="Ohkuma M."/>
        </authorList>
    </citation>
    <scope>NUCLEOTIDE SEQUENCE</scope>
    <source>
        <strain evidence="1">JCM 4059</strain>
    </source>
</reference>
<sequence length="112" mass="11433">MEAARPFGQRSGKAQLPSVLMTDPFLAALEHATRTVVARARGEAPAAAPTTAMPASGMISHTYCCDPNQALCGLDLGGAPLAGEGDQDCVVCVDLDEYKAACPLCASDPSAP</sequence>
<gene>
    <name evidence="1" type="ORF">GCM10010218_12860</name>
</gene>
<evidence type="ECO:0000313" key="1">
    <source>
        <dbReference type="EMBL" id="GHF33194.1"/>
    </source>
</evidence>
<evidence type="ECO:0000313" key="2">
    <source>
        <dbReference type="Proteomes" id="UP000638313"/>
    </source>
</evidence>
<comment type="caution">
    <text evidence="1">The sequence shown here is derived from an EMBL/GenBank/DDBJ whole genome shotgun (WGS) entry which is preliminary data.</text>
</comment>
<dbReference type="Proteomes" id="UP000638313">
    <property type="component" value="Unassembled WGS sequence"/>
</dbReference>